<organism evidence="1 2">
    <name type="scientific">Candidatus Pedobacter colombiensis</name>
    <dbReference type="NCBI Taxonomy" id="3121371"/>
    <lineage>
        <taxon>Bacteria</taxon>
        <taxon>Pseudomonadati</taxon>
        <taxon>Bacteroidota</taxon>
        <taxon>Sphingobacteriia</taxon>
        <taxon>Sphingobacteriales</taxon>
        <taxon>Sphingobacteriaceae</taxon>
        <taxon>Pedobacter</taxon>
    </lineage>
</organism>
<evidence type="ECO:0000313" key="1">
    <source>
        <dbReference type="EMBL" id="WEK17881.1"/>
    </source>
</evidence>
<gene>
    <name evidence="1" type="ORF">P0Y49_13840</name>
</gene>
<dbReference type="AlphaFoldDB" id="A0AAJ6B5V0"/>
<sequence length="145" mass="16333">MDKYSLRTDRELVKLLNNGDYDAFSEIRRRYKSSLFTITHKRTSDLAASTVIVENILEETWNARNGISSIGELEMLLADTIKASVVKFFLIKNGLDEHLDTIKAFLIGLGAFLDENAKKNGKLCTAEIGSIHKEVVQIRTSLRLS</sequence>
<reference evidence="1" key="1">
    <citation type="submission" date="2023-03" db="EMBL/GenBank/DDBJ databases">
        <title>Andean soil-derived lignocellulolytic bacterial consortium as a source of novel taxa and putative plastic-active enzymes.</title>
        <authorList>
            <person name="Diaz-Garcia L."/>
            <person name="Chuvochina M."/>
            <person name="Feuerriegel G."/>
            <person name="Bunk B."/>
            <person name="Sproer C."/>
            <person name="Streit W.R."/>
            <person name="Rodriguez L.M."/>
            <person name="Overmann J."/>
            <person name="Jimenez D.J."/>
        </authorList>
    </citation>
    <scope>NUCLEOTIDE SEQUENCE</scope>
    <source>
        <strain evidence="1">MAG 3858</strain>
    </source>
</reference>
<evidence type="ECO:0000313" key="2">
    <source>
        <dbReference type="Proteomes" id="UP001214530"/>
    </source>
</evidence>
<proteinExistence type="predicted"/>
<name>A0AAJ6B5V0_9SPHI</name>
<protein>
    <submittedName>
        <fullName evidence="1">Uncharacterized protein</fullName>
    </submittedName>
</protein>
<accession>A0AAJ6B5V0</accession>
<dbReference type="Proteomes" id="UP001214530">
    <property type="component" value="Chromosome"/>
</dbReference>
<dbReference type="EMBL" id="CP119313">
    <property type="protein sequence ID" value="WEK17881.1"/>
    <property type="molecule type" value="Genomic_DNA"/>
</dbReference>